<evidence type="ECO:0000313" key="3">
    <source>
        <dbReference type="Proteomes" id="UP000320513"/>
    </source>
</evidence>
<feature type="transmembrane region" description="Helical" evidence="1">
    <location>
        <begin position="117"/>
        <end position="135"/>
    </location>
</feature>
<comment type="caution">
    <text evidence="2">The sequence shown here is derived from an EMBL/GenBank/DDBJ whole genome shotgun (WGS) entry which is preliminary data.</text>
</comment>
<sequence>MLLIPAWMWRGGAVRRAFSTGIPAGGVVGALVLAESGLVAGAVAALIATGACAGTVTARRMCRLWPAAEGLSADERVAVVRAVRRGRVVDQGRLVPAALGYVDGLRACGDQARSRQWLVWLLAATMLALAVLDTRYGTTRIAALSWLFAALLAAEAFWGPRARAGLLARAERSAESARRALHQQRVGD</sequence>
<feature type="transmembrane region" description="Helical" evidence="1">
    <location>
        <begin position="141"/>
        <end position="159"/>
    </location>
</feature>
<dbReference type="AlphaFoldDB" id="A0A557XF77"/>
<gene>
    <name evidence="2" type="ORF">FPZ47_22075</name>
</gene>
<dbReference type="Proteomes" id="UP000320513">
    <property type="component" value="Unassembled WGS sequence"/>
</dbReference>
<organism evidence="2 3">
    <name type="scientific">Mycobacterium helveticum</name>
    <dbReference type="NCBI Taxonomy" id="2592811"/>
    <lineage>
        <taxon>Bacteria</taxon>
        <taxon>Bacillati</taxon>
        <taxon>Actinomycetota</taxon>
        <taxon>Actinomycetes</taxon>
        <taxon>Mycobacteriales</taxon>
        <taxon>Mycobacteriaceae</taxon>
        <taxon>Mycobacterium</taxon>
    </lineage>
</organism>
<name>A0A557XF77_9MYCO</name>
<keyword evidence="1" id="KW-1133">Transmembrane helix</keyword>
<protein>
    <submittedName>
        <fullName evidence="2">Uncharacterized protein</fullName>
    </submittedName>
</protein>
<keyword evidence="1" id="KW-0472">Membrane</keyword>
<evidence type="ECO:0000313" key="2">
    <source>
        <dbReference type="EMBL" id="TVS84254.1"/>
    </source>
</evidence>
<reference evidence="2 3" key="1">
    <citation type="submission" date="2019-07" db="EMBL/GenBank/DDBJ databases">
        <title>New Mycobacterium species.</title>
        <authorList>
            <person name="Tortoli E."/>
            <person name="Ghielmetti G."/>
            <person name="Friedel U."/>
            <person name="Trovato A."/>
        </authorList>
    </citation>
    <scope>NUCLEOTIDE SEQUENCE [LARGE SCALE GENOMIC DNA]</scope>
    <source>
        <strain evidence="2 3">16-83</strain>
    </source>
</reference>
<keyword evidence="1" id="KW-0812">Transmembrane</keyword>
<evidence type="ECO:0000256" key="1">
    <source>
        <dbReference type="SAM" id="Phobius"/>
    </source>
</evidence>
<proteinExistence type="predicted"/>
<feature type="transmembrane region" description="Helical" evidence="1">
    <location>
        <begin position="38"/>
        <end position="58"/>
    </location>
</feature>
<accession>A0A557XF77</accession>
<dbReference type="RefSeq" id="WP_144951574.1">
    <property type="nucleotide sequence ID" value="NZ_VMQU01000123.1"/>
</dbReference>
<keyword evidence="3" id="KW-1185">Reference proteome</keyword>
<dbReference type="EMBL" id="VMQU01000123">
    <property type="protein sequence ID" value="TVS84254.1"/>
    <property type="molecule type" value="Genomic_DNA"/>
</dbReference>